<dbReference type="SUPFAM" id="SSF53822">
    <property type="entry name" value="Periplasmic binding protein-like I"/>
    <property type="match status" value="1"/>
</dbReference>
<dbReference type="Gene3D" id="3.40.50.2300">
    <property type="match status" value="2"/>
</dbReference>
<protein>
    <submittedName>
        <fullName evidence="4">Ethanolamine utilization protein EutJ</fullName>
    </submittedName>
</protein>
<feature type="domain" description="Leucine-binding protein" evidence="3">
    <location>
        <begin position="33"/>
        <end position="376"/>
    </location>
</feature>
<evidence type="ECO:0000313" key="7">
    <source>
        <dbReference type="Proteomes" id="UP000266489"/>
    </source>
</evidence>
<evidence type="ECO:0000313" key="5">
    <source>
        <dbReference type="EMBL" id="RIE08514.1"/>
    </source>
</evidence>
<accession>A0A398D4I8</accession>
<evidence type="ECO:0000256" key="2">
    <source>
        <dbReference type="ARBA" id="ARBA00022729"/>
    </source>
</evidence>
<dbReference type="PANTHER" id="PTHR30483:SF6">
    <property type="entry name" value="PERIPLASMIC BINDING PROTEIN OF ABC TRANSPORTER FOR NATURAL AMINO ACIDS"/>
    <property type="match status" value="1"/>
</dbReference>
<gene>
    <name evidence="5" type="ORF">SMC5_07955</name>
    <name evidence="4" type="ORF">SMC6_07125</name>
</gene>
<dbReference type="InterPro" id="IPR051010">
    <property type="entry name" value="BCAA_transport"/>
</dbReference>
<comment type="caution">
    <text evidence="4">The sequence shown here is derived from an EMBL/GenBank/DDBJ whole genome shotgun (WGS) entry which is preliminary data.</text>
</comment>
<keyword evidence="6" id="KW-1185">Reference proteome</keyword>
<dbReference type="InterPro" id="IPR028082">
    <property type="entry name" value="Peripla_BP_I"/>
</dbReference>
<dbReference type="AlphaFoldDB" id="A0A398D4I8"/>
<dbReference type="CDD" id="cd06347">
    <property type="entry name" value="PBP1_ABC_LivK_ligand_binding-like"/>
    <property type="match status" value="1"/>
</dbReference>
<evidence type="ECO:0000256" key="1">
    <source>
        <dbReference type="ARBA" id="ARBA00010062"/>
    </source>
</evidence>
<dbReference type="EMBL" id="QXIT01000123">
    <property type="protein sequence ID" value="RIE07217.1"/>
    <property type="molecule type" value="Genomic_DNA"/>
</dbReference>
<dbReference type="Proteomes" id="UP000266489">
    <property type="component" value="Unassembled WGS sequence"/>
</dbReference>
<sequence length="386" mass="40415">MRRILAIILVCALIAGVGVGCKKAEVTPTEQVVNLGGIFPMTGGSATFGSSCKNGVAMAVEEFNTAGGATVDGVKTTINTVIEDDTGSPEVGASAAQKLINQDKVIGIIGAVMSKVSLAVAPIAQAAGVPMISPTSTNAGVTLIGDYIFRACFIDSFQGTVMANYVWNTLKLKTAAVLYDNANDYNKGLAEFFKAGFEKLGGKVVSYEAFTDEATTVDYKAQLTNIKAANPEFLYLPNYYGSVALQLKQARDMGLNVPAGGGDGWDSADLVKIGGAAVEGGVFSNHFSKDDPSPKTQTFVKAYTAKYGAAPDSFAALAYDAAGLFLDAFKTAGSIKGSDIRDAMKNTSFVGISGTYKFDENRDPIKAAVILQIKNGQQTFLMTVNP</sequence>
<comment type="similarity">
    <text evidence="1">Belongs to the leucine-binding protein family.</text>
</comment>
<dbReference type="Proteomes" id="UP000266260">
    <property type="component" value="Unassembled WGS sequence"/>
</dbReference>
<name>A0A398D4I8_9BACT</name>
<dbReference type="EMBL" id="QXIU01000199">
    <property type="protein sequence ID" value="RIE08514.1"/>
    <property type="molecule type" value="Genomic_DNA"/>
</dbReference>
<dbReference type="PANTHER" id="PTHR30483">
    <property type="entry name" value="LEUCINE-SPECIFIC-BINDING PROTEIN"/>
    <property type="match status" value="1"/>
</dbReference>
<dbReference type="InterPro" id="IPR028081">
    <property type="entry name" value="Leu-bd"/>
</dbReference>
<dbReference type="OrthoDB" id="9783240at2"/>
<evidence type="ECO:0000313" key="4">
    <source>
        <dbReference type="EMBL" id="RIE07217.1"/>
    </source>
</evidence>
<evidence type="ECO:0000259" key="3">
    <source>
        <dbReference type="Pfam" id="PF13458"/>
    </source>
</evidence>
<dbReference type="Pfam" id="PF13458">
    <property type="entry name" value="Peripla_BP_6"/>
    <property type="match status" value="1"/>
</dbReference>
<dbReference type="PROSITE" id="PS51257">
    <property type="entry name" value="PROKAR_LIPOPROTEIN"/>
    <property type="match status" value="1"/>
</dbReference>
<evidence type="ECO:0000313" key="6">
    <source>
        <dbReference type="Proteomes" id="UP000266260"/>
    </source>
</evidence>
<reference evidence="6 7" key="1">
    <citation type="submission" date="2018-09" db="EMBL/GenBank/DDBJ databases">
        <title>Discovery and Ecogenomic Context for Candidatus Cryosericales, a Global Caldiserica Order Active in Thawing Permafrost.</title>
        <authorList>
            <person name="Martinez M.A."/>
            <person name="Woodcroft B.J."/>
            <person name="Ignacio Espinoza J.C."/>
            <person name="Zayed A."/>
            <person name="Singleton C.M."/>
            <person name="Boyd J."/>
            <person name="Li Y.-F."/>
            <person name="Purvine S."/>
            <person name="Maughan H."/>
            <person name="Hodgkins S.B."/>
            <person name="Anderson D."/>
            <person name="Sederholm M."/>
            <person name="Temperton B."/>
            <person name="Saleska S.R."/>
            <person name="Tyson G.W."/>
            <person name="Rich V.I."/>
        </authorList>
    </citation>
    <scope>NUCLEOTIDE SEQUENCE [LARGE SCALE GENOMIC DNA]</scope>
    <source>
        <strain evidence="5 7">SMC5</strain>
        <strain evidence="4 6">SMC6</strain>
    </source>
</reference>
<dbReference type="RefSeq" id="WP_119120283.1">
    <property type="nucleotide sequence ID" value="NZ_QXIT01000123.1"/>
</dbReference>
<proteinExistence type="inferred from homology"/>
<keyword evidence="2" id="KW-0732">Signal</keyword>
<organism evidence="4 6">
    <name type="scientific">Candidatus Cryosericum odellii</name>
    <dbReference type="NCBI Taxonomy" id="2290917"/>
    <lineage>
        <taxon>Bacteria</taxon>
        <taxon>Pseudomonadati</taxon>
        <taxon>Caldisericota/Cryosericota group</taxon>
        <taxon>Candidatus Cryosericota</taxon>
        <taxon>Candidatus Cryosericia</taxon>
        <taxon>Candidatus Cryosericales</taxon>
        <taxon>Candidatus Cryosericaceae</taxon>
        <taxon>Candidatus Cryosericum</taxon>
    </lineage>
</organism>
<accession>A0A398DBH5</accession>